<protein>
    <recommendedName>
        <fullName evidence="1">SIP-like Rossmann fold domain-containing protein</fullName>
    </recommendedName>
</protein>
<dbReference type="STRING" id="1915400.FM21_30545"/>
<sequence>MGRLIQEVPTADDKRPLDAPDGVTVSWVVRRDGARVPGAAALDEVLRLTSVSPTGYAFVVGESTLATEGRKHLHRLRLPKGRITFS</sequence>
<feature type="domain" description="SIP-like Rossmann fold" evidence="1">
    <location>
        <begin position="2"/>
        <end position="85"/>
    </location>
</feature>
<dbReference type="Proteomes" id="UP000029095">
    <property type="component" value="Unassembled WGS sequence"/>
</dbReference>
<comment type="caution">
    <text evidence="2">The sequence shown here is derived from an EMBL/GenBank/DDBJ whole genome shotgun (WGS) entry which is preliminary data.</text>
</comment>
<dbReference type="PANTHER" id="PTHR30157">
    <property type="entry name" value="FERRIC REDUCTASE, NADPH-DEPENDENT"/>
    <property type="match status" value="1"/>
</dbReference>
<dbReference type="Gene3D" id="3.40.50.80">
    <property type="entry name" value="Nucleotide-binding domain of ferredoxin-NADP reductase (FNR) module"/>
    <property type="match status" value="1"/>
</dbReference>
<dbReference type="InterPro" id="IPR007037">
    <property type="entry name" value="SIP_rossman_dom"/>
</dbReference>
<accession>A0A086MSP0</accession>
<dbReference type="EMBL" id="JNFQ01000004">
    <property type="protein sequence ID" value="KFG71908.1"/>
    <property type="molecule type" value="Genomic_DNA"/>
</dbReference>
<dbReference type="Pfam" id="PF04954">
    <property type="entry name" value="SIP"/>
    <property type="match status" value="1"/>
</dbReference>
<gene>
    <name evidence="2" type="ORF">FM21_30545</name>
</gene>
<dbReference type="InterPro" id="IPR039261">
    <property type="entry name" value="FNR_nucleotide-bd"/>
</dbReference>
<evidence type="ECO:0000313" key="2">
    <source>
        <dbReference type="EMBL" id="KFG71908.1"/>
    </source>
</evidence>
<dbReference type="PANTHER" id="PTHR30157:SF0">
    <property type="entry name" value="NADPH-DEPENDENT FERRIC-CHELATE REDUCTASE"/>
    <property type="match status" value="1"/>
</dbReference>
<proteinExistence type="predicted"/>
<name>A0A086MSP0_9ACTN</name>
<reference evidence="2 3" key="1">
    <citation type="submission" date="2014-05" db="EMBL/GenBank/DDBJ databases">
        <title>Complete genome sequence of the Streptomyces mutabilis TRM45540.</title>
        <authorList>
            <person name="Luo X."/>
            <person name="Zhang L."/>
        </authorList>
    </citation>
    <scope>NUCLEOTIDE SEQUENCE [LARGE SCALE GENOMIC DNA]</scope>
    <source>
        <strain evidence="2 3">TRM45540</strain>
    </source>
</reference>
<dbReference type="InterPro" id="IPR039374">
    <property type="entry name" value="SIP_fam"/>
</dbReference>
<evidence type="ECO:0000313" key="3">
    <source>
        <dbReference type="Proteomes" id="UP000029095"/>
    </source>
</evidence>
<keyword evidence="3" id="KW-1185">Reference proteome</keyword>
<evidence type="ECO:0000259" key="1">
    <source>
        <dbReference type="Pfam" id="PF04954"/>
    </source>
</evidence>
<dbReference type="HOGENOM" id="CLU_2496612_0_0_11"/>
<dbReference type="AlphaFoldDB" id="A0A086MSP0"/>
<organism evidence="2 3">
    <name type="scientific">Streptomyces mutabilis</name>
    <dbReference type="NCBI Taxonomy" id="67332"/>
    <lineage>
        <taxon>Bacteria</taxon>
        <taxon>Bacillati</taxon>
        <taxon>Actinomycetota</taxon>
        <taxon>Actinomycetes</taxon>
        <taxon>Kitasatosporales</taxon>
        <taxon>Streptomycetaceae</taxon>
        <taxon>Streptomyces</taxon>
    </lineage>
</organism>